<evidence type="ECO:0000256" key="1">
    <source>
        <dbReference type="SAM" id="MobiDB-lite"/>
    </source>
</evidence>
<evidence type="ECO:0000259" key="2">
    <source>
        <dbReference type="Pfam" id="PF01425"/>
    </source>
</evidence>
<feature type="domain" description="Amidase" evidence="2">
    <location>
        <begin position="28"/>
        <end position="422"/>
    </location>
</feature>
<dbReference type="AlphaFoldDB" id="A0A7D5KY32"/>
<dbReference type="SUPFAM" id="SSF75304">
    <property type="entry name" value="Amidase signature (AS) enzymes"/>
    <property type="match status" value="1"/>
</dbReference>
<protein>
    <submittedName>
        <fullName evidence="3">Amidase</fullName>
    </submittedName>
</protein>
<dbReference type="InterPro" id="IPR036928">
    <property type="entry name" value="AS_sf"/>
</dbReference>
<feature type="region of interest" description="Disordered" evidence="1">
    <location>
        <begin position="131"/>
        <end position="152"/>
    </location>
</feature>
<dbReference type="RefSeq" id="WP_179170792.1">
    <property type="nucleotide sequence ID" value="NZ_CP058529.1"/>
</dbReference>
<evidence type="ECO:0000313" key="3">
    <source>
        <dbReference type="EMBL" id="QLG29218.1"/>
    </source>
</evidence>
<name>A0A7D5KY32_9EURY</name>
<dbReference type="InterPro" id="IPR023631">
    <property type="entry name" value="Amidase_dom"/>
</dbReference>
<dbReference type="Proteomes" id="UP000509750">
    <property type="component" value="Chromosome"/>
</dbReference>
<dbReference type="OrthoDB" id="7931at2157"/>
<dbReference type="Gene3D" id="3.90.1300.10">
    <property type="entry name" value="Amidase signature (AS) domain"/>
    <property type="match status" value="1"/>
</dbReference>
<dbReference type="PANTHER" id="PTHR11895:SF67">
    <property type="entry name" value="AMIDASE DOMAIN-CONTAINING PROTEIN"/>
    <property type="match status" value="1"/>
</dbReference>
<accession>A0A7D5KY32</accession>
<gene>
    <name evidence="3" type="ORF">HUG10_17525</name>
</gene>
<evidence type="ECO:0000313" key="4">
    <source>
        <dbReference type="Proteomes" id="UP000509750"/>
    </source>
</evidence>
<dbReference type="KEGG" id="halg:HUG10_17525"/>
<sequence>MYVDEAELADVVASFRTGRSTPASYLDRCRDRVERVDATVRAFLREDDRWTRVTDRLDALDGSGESLAERPPLYGVPVGVKDIFNVDGLSTRAGTDLPPELFDGPESAAWRRLADAGAVPLGKTVTTEFAYFEPGPTRNPHDTTRTPGGSSSGSAAAVAAGLCPLALGSQTIGSVIRPAAFCGVVGFKPTHGRVPTDGVVPVSPTLDHVGTFTQDLEGAELAGAVLCDDWRTVPRPRGKPTLGVPDEAYLDQAEPVGRERFERQVERLESAGFDVRRTDALQDVEELNGSHERLMAAEMALAHRDHGWYPDHADEYASETRRLVEGGDGTTVAELGAARTVRRDNQRRLRTRMEEAGIDCWVTPAAPGPAPKGIDDTGDPAMNLPWTNAGFPAVTFPVESTEDGLPLGLQCVATTGADEELLRWARLVADELGR</sequence>
<organism evidence="3 4">
    <name type="scientific">Halorarum halophilum</name>
    <dbReference type="NCBI Taxonomy" id="2743090"/>
    <lineage>
        <taxon>Archaea</taxon>
        <taxon>Methanobacteriati</taxon>
        <taxon>Methanobacteriota</taxon>
        <taxon>Stenosarchaea group</taxon>
        <taxon>Halobacteria</taxon>
        <taxon>Halobacteriales</taxon>
        <taxon>Haloferacaceae</taxon>
        <taxon>Halorarum</taxon>
    </lineage>
</organism>
<dbReference type="GO" id="GO:0003824">
    <property type="term" value="F:catalytic activity"/>
    <property type="evidence" value="ECO:0007669"/>
    <property type="project" value="InterPro"/>
</dbReference>
<reference evidence="3 4" key="1">
    <citation type="submission" date="2020-07" db="EMBL/GenBank/DDBJ databases">
        <title>Gai3-2, isolated from salt lake.</title>
        <authorList>
            <person name="Cui H."/>
            <person name="Shi X."/>
        </authorList>
    </citation>
    <scope>NUCLEOTIDE SEQUENCE [LARGE SCALE GENOMIC DNA]</scope>
    <source>
        <strain evidence="3 4">Gai3-2</strain>
    </source>
</reference>
<keyword evidence="4" id="KW-1185">Reference proteome</keyword>
<dbReference type="GeneID" id="56030672"/>
<proteinExistence type="predicted"/>
<dbReference type="EMBL" id="CP058529">
    <property type="protein sequence ID" value="QLG29218.1"/>
    <property type="molecule type" value="Genomic_DNA"/>
</dbReference>
<dbReference type="PANTHER" id="PTHR11895">
    <property type="entry name" value="TRANSAMIDASE"/>
    <property type="match status" value="1"/>
</dbReference>
<dbReference type="Pfam" id="PF01425">
    <property type="entry name" value="Amidase"/>
    <property type="match status" value="1"/>
</dbReference>
<dbReference type="InterPro" id="IPR000120">
    <property type="entry name" value="Amidase"/>
</dbReference>